<evidence type="ECO:0000313" key="2">
    <source>
        <dbReference type="Proteomes" id="UP000244446"/>
    </source>
</evidence>
<protein>
    <recommendedName>
        <fullName evidence="3">MBL fold metallo-hydrolase</fullName>
    </recommendedName>
</protein>
<evidence type="ECO:0008006" key="3">
    <source>
        <dbReference type="Google" id="ProtNLM"/>
    </source>
</evidence>
<dbReference type="EMBL" id="QCYH01000002">
    <property type="protein sequence ID" value="PVA11073.1"/>
    <property type="molecule type" value="Genomic_DNA"/>
</dbReference>
<dbReference type="Proteomes" id="UP000244446">
    <property type="component" value="Unassembled WGS sequence"/>
</dbReference>
<dbReference type="SUPFAM" id="SSF56281">
    <property type="entry name" value="Metallo-hydrolase/oxidoreductase"/>
    <property type="match status" value="1"/>
</dbReference>
<gene>
    <name evidence="1" type="ORF">DC366_04720</name>
</gene>
<name>A0A2T7G9I2_9RHOB</name>
<dbReference type="RefSeq" id="WP_108691047.1">
    <property type="nucleotide sequence ID" value="NZ_QCYH01000002.1"/>
</dbReference>
<proteinExistence type="predicted"/>
<organism evidence="1 2">
    <name type="scientific">Pelagivirga sediminicola</name>
    <dbReference type="NCBI Taxonomy" id="2170575"/>
    <lineage>
        <taxon>Bacteria</taxon>
        <taxon>Pseudomonadati</taxon>
        <taxon>Pseudomonadota</taxon>
        <taxon>Alphaproteobacteria</taxon>
        <taxon>Rhodobacterales</taxon>
        <taxon>Paracoccaceae</taxon>
        <taxon>Pelagivirga</taxon>
    </lineage>
</organism>
<reference evidence="1 2" key="1">
    <citation type="submission" date="2018-04" db="EMBL/GenBank/DDBJ databases">
        <title>Pelagivirga bohaiensis gen. nov., sp. nov., a bacterium isolated from the Bohai Sea.</title>
        <authorList>
            <person name="Ji X."/>
        </authorList>
    </citation>
    <scope>NUCLEOTIDE SEQUENCE [LARGE SCALE GENOMIC DNA]</scope>
    <source>
        <strain evidence="1 2">BH-SD19</strain>
    </source>
</reference>
<sequence length="252" mass="27861">MAEEIIELSGDFWNIRGDLRIKGILNVGTQCSLVRLGEGRFVFLDSYTLTGDIRERVMELTDQGRAVEAVLNVHPFHTLHCAQMAKDFPSATFYGSSRHARQVPEVSWAPDKVESHAARARYPELAFSLPEGIDYISDIEGVHAGSLLVFHPPSGALHVDDTFNVLPLPEIARKVLPVQQIAFHPTLKDALEDTPDAGARFCDWAERIAAEWSETRTLCAAHSTLRRFEAGAFSKALRATIEKARPKLAGAS</sequence>
<evidence type="ECO:0000313" key="1">
    <source>
        <dbReference type="EMBL" id="PVA11073.1"/>
    </source>
</evidence>
<keyword evidence="2" id="KW-1185">Reference proteome</keyword>
<dbReference type="AlphaFoldDB" id="A0A2T7G9I2"/>
<comment type="caution">
    <text evidence="1">The sequence shown here is derived from an EMBL/GenBank/DDBJ whole genome shotgun (WGS) entry which is preliminary data.</text>
</comment>
<accession>A0A2T7G9I2</accession>
<dbReference type="OrthoDB" id="7402742at2"/>
<dbReference type="InterPro" id="IPR036866">
    <property type="entry name" value="RibonucZ/Hydroxyglut_hydro"/>
</dbReference>